<dbReference type="Proteomes" id="UP000186955">
    <property type="component" value="Unassembled WGS sequence"/>
</dbReference>
<name>A0A1Q5TDL8_9EURO</name>
<evidence type="ECO:0000256" key="1">
    <source>
        <dbReference type="SAM" id="MobiDB-lite"/>
    </source>
</evidence>
<protein>
    <submittedName>
        <fullName evidence="2">Uncharacterized protein</fullName>
    </submittedName>
</protein>
<dbReference type="EMBL" id="MNBE01000673">
    <property type="protein sequence ID" value="OKO98299.1"/>
    <property type="molecule type" value="Genomic_DNA"/>
</dbReference>
<organism evidence="2 3">
    <name type="scientific">Penicillium subrubescens</name>
    <dbReference type="NCBI Taxonomy" id="1316194"/>
    <lineage>
        <taxon>Eukaryota</taxon>
        <taxon>Fungi</taxon>
        <taxon>Dikarya</taxon>
        <taxon>Ascomycota</taxon>
        <taxon>Pezizomycotina</taxon>
        <taxon>Eurotiomycetes</taxon>
        <taxon>Eurotiomycetidae</taxon>
        <taxon>Eurotiales</taxon>
        <taxon>Aspergillaceae</taxon>
        <taxon>Penicillium</taxon>
    </lineage>
</organism>
<reference evidence="2 3" key="1">
    <citation type="submission" date="2016-10" db="EMBL/GenBank/DDBJ databases">
        <title>Genome sequence of the ascomycete fungus Penicillium subrubescens.</title>
        <authorList>
            <person name="De Vries R.P."/>
            <person name="Peng M."/>
            <person name="Dilokpimol A."/>
            <person name="Hilden K."/>
            <person name="Makela M.R."/>
            <person name="Grigoriev I."/>
            <person name="Riley R."/>
            <person name="Granchi Z."/>
        </authorList>
    </citation>
    <scope>NUCLEOTIDE SEQUENCE [LARGE SCALE GENOMIC DNA]</scope>
    <source>
        <strain evidence="2 3">CBS 132785</strain>
    </source>
</reference>
<feature type="region of interest" description="Disordered" evidence="1">
    <location>
        <begin position="18"/>
        <end position="46"/>
    </location>
</feature>
<comment type="caution">
    <text evidence="2">The sequence shown here is derived from an EMBL/GenBank/DDBJ whole genome shotgun (WGS) entry which is preliminary data.</text>
</comment>
<gene>
    <name evidence="2" type="ORF">PENSUB_9397</name>
</gene>
<evidence type="ECO:0000313" key="3">
    <source>
        <dbReference type="Proteomes" id="UP000186955"/>
    </source>
</evidence>
<dbReference type="AlphaFoldDB" id="A0A1Q5TDL8"/>
<accession>A0A1Q5TDL8</accession>
<evidence type="ECO:0000313" key="2">
    <source>
        <dbReference type="EMBL" id="OKO98299.1"/>
    </source>
</evidence>
<sequence length="86" mass="9474">MLIPVKISVHLQFQSIQPNRPSRTLPEGRRKDHGIVNPPTTGSITQGTTQMQSVLLPAYHSALSRNANLYTVTYFFPISGGVVELV</sequence>
<keyword evidence="3" id="KW-1185">Reference proteome</keyword>
<proteinExistence type="predicted"/>